<evidence type="ECO:0000313" key="12">
    <source>
        <dbReference type="EMBL" id="MBZ0158717.1"/>
    </source>
</evidence>
<sequence>MTEEQGRQSHQDEELLGKAYDAQLTRRLCGYLAPYRWWVVASLLLLFLTTGMQLLGPYITKVAIDTHIAAHDLHGLNLAVLAYLITVLVGFLSQYAQSYAMQYTGQRAMHDLRTQLFTHIQRQDLVFFDRNPVGRLMTRVINDVETLNELFGSGVVALLGDLLTLVGIAVAMLVLDWRLALISFVSFPLMLSATAAYRKRARENYRDSRRILARMNAYLQENISGMATIQAFGQEARHFNRFEEINTQHRDVLLKSIQYNAVFFPSIELLSAITVGFVLWAGGAMILDGRVLPGVIIAFTQYVHRLFGPIRDLAEKYNILQAAMASSERVFKLLDVQESLMEPITPVHPLRLRGEIEFKDAWLSYAAGEPVLKGISFRVAPGEKVALVGATGAGKTSIISALCRFYDVQSGSVRIDGIDVREWDKRTLRRHLGLVLQDVFLFSGDVARNISLGDSAVSEAQMVEAVRRVHAKGFIDRLPGGFHAVVEERGSTLSQGERQLLSFARALAFDRPILIMDEATSSVDTATELLIQDALRELLLGRTALIIAHRLSTIQFVDRIIVLHKGRIREEGTHQELLASGGIYSRLYELQYQPMT</sequence>
<dbReference type="Pfam" id="PF00005">
    <property type="entry name" value="ABC_tran"/>
    <property type="match status" value="1"/>
</dbReference>
<evidence type="ECO:0000256" key="4">
    <source>
        <dbReference type="ARBA" id="ARBA00022692"/>
    </source>
</evidence>
<dbReference type="PROSITE" id="PS00211">
    <property type="entry name" value="ABC_TRANSPORTER_1"/>
    <property type="match status" value="1"/>
</dbReference>
<evidence type="ECO:0000256" key="9">
    <source>
        <dbReference type="SAM" id="Phobius"/>
    </source>
</evidence>
<feature type="transmembrane region" description="Helical" evidence="9">
    <location>
        <begin position="179"/>
        <end position="197"/>
    </location>
</feature>
<dbReference type="SMART" id="SM00382">
    <property type="entry name" value="AAA"/>
    <property type="match status" value="1"/>
</dbReference>
<dbReference type="Proteomes" id="UP001197609">
    <property type="component" value="Unassembled WGS sequence"/>
</dbReference>
<reference evidence="12 13" key="1">
    <citation type="journal article" date="2021" name="bioRxiv">
        <title>Unraveling nitrogen, sulfur and carbon metabolic pathways and microbial community transcriptional responses to substrate deprivation and toxicity stresses in a bioreactor mimicking anoxic brackish coastal sediment conditions.</title>
        <authorList>
            <person name="Martins P.D."/>
            <person name="Echeveste M.J."/>
            <person name="Arshad A."/>
            <person name="Kurth J."/>
            <person name="Ouboter H."/>
            <person name="Jetten M.S.M."/>
            <person name="Welte C.U."/>
        </authorList>
    </citation>
    <scope>NUCLEOTIDE SEQUENCE [LARGE SCALE GENOMIC DNA]</scope>
    <source>
        <strain evidence="12">MAG_38</strain>
    </source>
</reference>
<dbReference type="SUPFAM" id="SSF90123">
    <property type="entry name" value="ABC transporter transmembrane region"/>
    <property type="match status" value="1"/>
</dbReference>
<dbReference type="Gene3D" id="3.40.50.300">
    <property type="entry name" value="P-loop containing nucleotide triphosphate hydrolases"/>
    <property type="match status" value="1"/>
</dbReference>
<feature type="transmembrane region" description="Helical" evidence="9">
    <location>
        <begin position="75"/>
        <end position="93"/>
    </location>
</feature>
<dbReference type="AlphaFoldDB" id="A0AAJ1AID1"/>
<dbReference type="InterPro" id="IPR039421">
    <property type="entry name" value="Type_1_exporter"/>
</dbReference>
<dbReference type="GO" id="GO:0015421">
    <property type="term" value="F:ABC-type oligopeptide transporter activity"/>
    <property type="evidence" value="ECO:0007669"/>
    <property type="project" value="TreeGrafter"/>
</dbReference>
<dbReference type="InterPro" id="IPR011527">
    <property type="entry name" value="ABC1_TM_dom"/>
</dbReference>
<dbReference type="GO" id="GO:0005886">
    <property type="term" value="C:plasma membrane"/>
    <property type="evidence" value="ECO:0007669"/>
    <property type="project" value="UniProtKB-SubCell"/>
</dbReference>
<keyword evidence="6 12" id="KW-0067">ATP-binding</keyword>
<evidence type="ECO:0000259" key="10">
    <source>
        <dbReference type="PROSITE" id="PS50893"/>
    </source>
</evidence>
<organism evidence="12 13">
    <name type="scientific">Candidatus Methylomirabilis tolerans</name>
    <dbReference type="NCBI Taxonomy" id="3123416"/>
    <lineage>
        <taxon>Bacteria</taxon>
        <taxon>Candidatus Methylomirabilota</taxon>
        <taxon>Candidatus Methylomirabilia</taxon>
        <taxon>Candidatus Methylomirabilales</taxon>
        <taxon>Candidatus Methylomirabilaceae</taxon>
        <taxon>Candidatus Methylomirabilis</taxon>
    </lineage>
</organism>
<dbReference type="GO" id="GO:0005524">
    <property type="term" value="F:ATP binding"/>
    <property type="evidence" value="ECO:0007669"/>
    <property type="project" value="UniProtKB-KW"/>
</dbReference>
<dbReference type="PANTHER" id="PTHR43394">
    <property type="entry name" value="ATP-DEPENDENT PERMEASE MDL1, MITOCHONDRIAL"/>
    <property type="match status" value="1"/>
</dbReference>
<evidence type="ECO:0000259" key="11">
    <source>
        <dbReference type="PROSITE" id="PS50929"/>
    </source>
</evidence>
<dbReference type="GO" id="GO:0016887">
    <property type="term" value="F:ATP hydrolysis activity"/>
    <property type="evidence" value="ECO:0007669"/>
    <property type="project" value="InterPro"/>
</dbReference>
<dbReference type="FunFam" id="1.20.1560.10:FF:000011">
    <property type="entry name" value="Multidrug ABC transporter ATP-binding protein"/>
    <property type="match status" value="1"/>
</dbReference>
<feature type="domain" description="ABC transporter" evidence="10">
    <location>
        <begin position="356"/>
        <end position="590"/>
    </location>
</feature>
<dbReference type="InterPro" id="IPR017871">
    <property type="entry name" value="ABC_transporter-like_CS"/>
</dbReference>
<evidence type="ECO:0000256" key="7">
    <source>
        <dbReference type="ARBA" id="ARBA00022989"/>
    </source>
</evidence>
<feature type="domain" description="ABC transmembrane type-1" evidence="11">
    <location>
        <begin position="40"/>
        <end position="322"/>
    </location>
</feature>
<evidence type="ECO:0000256" key="3">
    <source>
        <dbReference type="ARBA" id="ARBA00022475"/>
    </source>
</evidence>
<proteinExistence type="predicted"/>
<dbReference type="InterPro" id="IPR003439">
    <property type="entry name" value="ABC_transporter-like_ATP-bd"/>
</dbReference>
<dbReference type="InterPro" id="IPR027417">
    <property type="entry name" value="P-loop_NTPase"/>
</dbReference>
<keyword evidence="2" id="KW-0813">Transport</keyword>
<dbReference type="PROSITE" id="PS50929">
    <property type="entry name" value="ABC_TM1F"/>
    <property type="match status" value="1"/>
</dbReference>
<dbReference type="InterPro" id="IPR036640">
    <property type="entry name" value="ABC1_TM_sf"/>
</dbReference>
<comment type="caution">
    <text evidence="12">The sequence shown here is derived from an EMBL/GenBank/DDBJ whole genome shotgun (WGS) entry which is preliminary data.</text>
</comment>
<protein>
    <submittedName>
        <fullName evidence="12">ABC transporter ATP-binding protein/permease</fullName>
    </submittedName>
</protein>
<evidence type="ECO:0000256" key="5">
    <source>
        <dbReference type="ARBA" id="ARBA00022741"/>
    </source>
</evidence>
<dbReference type="CDD" id="cd03254">
    <property type="entry name" value="ABCC_Glucan_exporter_like"/>
    <property type="match status" value="1"/>
</dbReference>
<evidence type="ECO:0000256" key="8">
    <source>
        <dbReference type="ARBA" id="ARBA00023136"/>
    </source>
</evidence>
<name>A0AAJ1AID1_9BACT</name>
<feature type="transmembrane region" description="Helical" evidence="9">
    <location>
        <begin position="262"/>
        <end position="287"/>
    </location>
</feature>
<evidence type="ECO:0000256" key="6">
    <source>
        <dbReference type="ARBA" id="ARBA00022840"/>
    </source>
</evidence>
<feature type="transmembrane region" description="Helical" evidence="9">
    <location>
        <begin position="35"/>
        <end position="55"/>
    </location>
</feature>
<gene>
    <name evidence="12" type="ORF">K8G79_00975</name>
</gene>
<keyword evidence="8 9" id="KW-0472">Membrane</keyword>
<dbReference type="Gene3D" id="1.20.1560.10">
    <property type="entry name" value="ABC transporter type 1, transmembrane domain"/>
    <property type="match status" value="1"/>
</dbReference>
<evidence type="ECO:0000256" key="1">
    <source>
        <dbReference type="ARBA" id="ARBA00004651"/>
    </source>
</evidence>
<accession>A0AAJ1AID1</accession>
<keyword evidence="3" id="KW-1003">Cell membrane</keyword>
<keyword evidence="7 9" id="KW-1133">Transmembrane helix</keyword>
<keyword evidence="4 9" id="KW-0812">Transmembrane</keyword>
<evidence type="ECO:0000313" key="13">
    <source>
        <dbReference type="Proteomes" id="UP001197609"/>
    </source>
</evidence>
<dbReference type="SUPFAM" id="SSF52540">
    <property type="entry name" value="P-loop containing nucleoside triphosphate hydrolases"/>
    <property type="match status" value="1"/>
</dbReference>
<comment type="subcellular location">
    <subcellularLocation>
        <location evidence="1">Cell membrane</location>
        <topology evidence="1">Multi-pass membrane protein</topology>
    </subcellularLocation>
</comment>
<feature type="transmembrane region" description="Helical" evidence="9">
    <location>
        <begin position="150"/>
        <end position="173"/>
    </location>
</feature>
<dbReference type="InterPro" id="IPR003593">
    <property type="entry name" value="AAA+_ATPase"/>
</dbReference>
<evidence type="ECO:0000256" key="2">
    <source>
        <dbReference type="ARBA" id="ARBA00022448"/>
    </source>
</evidence>
<dbReference type="CDD" id="cd18544">
    <property type="entry name" value="ABC_6TM_TmrA_like"/>
    <property type="match status" value="1"/>
</dbReference>
<dbReference type="FunFam" id="3.40.50.300:FF:000221">
    <property type="entry name" value="Multidrug ABC transporter ATP-binding protein"/>
    <property type="match status" value="1"/>
</dbReference>
<dbReference type="EMBL" id="JAIOIU010000014">
    <property type="protein sequence ID" value="MBZ0158717.1"/>
    <property type="molecule type" value="Genomic_DNA"/>
</dbReference>
<dbReference type="PROSITE" id="PS50893">
    <property type="entry name" value="ABC_TRANSPORTER_2"/>
    <property type="match status" value="1"/>
</dbReference>
<keyword evidence="5" id="KW-0547">Nucleotide-binding</keyword>
<dbReference type="Pfam" id="PF00664">
    <property type="entry name" value="ABC_membrane"/>
    <property type="match status" value="1"/>
</dbReference>
<dbReference type="PANTHER" id="PTHR43394:SF1">
    <property type="entry name" value="ATP-BINDING CASSETTE SUB-FAMILY B MEMBER 10, MITOCHONDRIAL"/>
    <property type="match status" value="1"/>
</dbReference>